<name>A0A0D0AHH0_9AGAM</name>
<organism evidence="3 4">
    <name type="scientific">Suillus luteus UH-Slu-Lm8-n1</name>
    <dbReference type="NCBI Taxonomy" id="930992"/>
    <lineage>
        <taxon>Eukaryota</taxon>
        <taxon>Fungi</taxon>
        <taxon>Dikarya</taxon>
        <taxon>Basidiomycota</taxon>
        <taxon>Agaricomycotina</taxon>
        <taxon>Agaricomycetes</taxon>
        <taxon>Agaricomycetidae</taxon>
        <taxon>Boletales</taxon>
        <taxon>Suillineae</taxon>
        <taxon>Suillaceae</taxon>
        <taxon>Suillus</taxon>
    </lineage>
</organism>
<keyword evidence="4" id="KW-1185">Reference proteome</keyword>
<accession>A0A0D0AHH0</accession>
<evidence type="ECO:0000313" key="4">
    <source>
        <dbReference type="Proteomes" id="UP000054485"/>
    </source>
</evidence>
<dbReference type="Pfam" id="PF22785">
    <property type="entry name" value="Tc-R-P"/>
    <property type="match status" value="1"/>
</dbReference>
<dbReference type="InterPro" id="IPR000387">
    <property type="entry name" value="Tyr_Pase_dom"/>
</dbReference>
<dbReference type="SUPFAM" id="SSF52799">
    <property type="entry name" value="(Phosphotyrosine protein) phosphatases II"/>
    <property type="match status" value="1"/>
</dbReference>
<dbReference type="HOGENOM" id="CLU_047330_3_0_1"/>
<reference evidence="3 4" key="1">
    <citation type="submission" date="2014-04" db="EMBL/GenBank/DDBJ databases">
        <authorList>
            <consortium name="DOE Joint Genome Institute"/>
            <person name="Kuo A."/>
            <person name="Ruytinx J."/>
            <person name="Rineau F."/>
            <person name="Colpaert J."/>
            <person name="Kohler A."/>
            <person name="Nagy L.G."/>
            <person name="Floudas D."/>
            <person name="Copeland A."/>
            <person name="Barry K.W."/>
            <person name="Cichocki N."/>
            <person name="Veneault-Fourrey C."/>
            <person name="LaButti K."/>
            <person name="Lindquist E.A."/>
            <person name="Lipzen A."/>
            <person name="Lundell T."/>
            <person name="Morin E."/>
            <person name="Murat C."/>
            <person name="Sun H."/>
            <person name="Tunlid A."/>
            <person name="Henrissat B."/>
            <person name="Grigoriev I.V."/>
            <person name="Hibbett D.S."/>
            <person name="Martin F."/>
            <person name="Nordberg H.P."/>
            <person name="Cantor M.N."/>
            <person name="Hua S.X."/>
        </authorList>
    </citation>
    <scope>NUCLEOTIDE SEQUENCE [LARGE SCALE GENOMIC DNA]</scope>
    <source>
        <strain evidence="3 4">UH-Slu-Lm8-n1</strain>
    </source>
</reference>
<dbReference type="InterPro" id="IPR029021">
    <property type="entry name" value="Prot-tyrosine_phosphatase-like"/>
</dbReference>
<dbReference type="EMBL" id="KN835273">
    <property type="protein sequence ID" value="KIK41296.1"/>
    <property type="molecule type" value="Genomic_DNA"/>
</dbReference>
<dbReference type="PROSITE" id="PS00383">
    <property type="entry name" value="TYR_PHOSPHATASE_1"/>
    <property type="match status" value="1"/>
</dbReference>
<dbReference type="PROSITE" id="PS50056">
    <property type="entry name" value="TYR_PHOSPHATASE_2"/>
    <property type="match status" value="1"/>
</dbReference>
<gene>
    <name evidence="3" type="ORF">CY34DRAFT_806261</name>
</gene>
<dbReference type="Gene3D" id="3.90.190.10">
    <property type="entry name" value="Protein tyrosine phosphatase superfamily"/>
    <property type="match status" value="1"/>
</dbReference>
<feature type="compositionally biased region" description="Polar residues" evidence="1">
    <location>
        <begin position="38"/>
        <end position="47"/>
    </location>
</feature>
<dbReference type="PANTHER" id="PTHR23339">
    <property type="entry name" value="TYROSINE SPECIFIC PROTEIN PHOSPHATASE AND DUAL SPECIFICITY PROTEIN PHOSPHATASE"/>
    <property type="match status" value="1"/>
</dbReference>
<proteinExistence type="predicted"/>
<dbReference type="AlphaFoldDB" id="A0A0D0AHH0"/>
<sequence length="262" mass="29529">MKTCRSTGSRKSGIKLELQQTARTTREFILLQATMPSHNASHKSSTGIPRKNKTHTSACTYKSTGPVSPSRPRKLPLSSLRLRPIPNSYWATPLLLACEYPWSPFETSTQKLDKLLAAGVRTFIDLTEPEELMPYKPHLPRHIRAAGLDATTISYHQFPIPDRSLPHKPTYFMRLVLDVLRENAEQGRVCAVHCRGGIGRTGLVIGCWLVDAGIARDGEEALKIIEREWRTVEKCKRFPHSPETGPQFEFVRNFRSPAMVSV</sequence>
<feature type="domain" description="Tyrosine specific protein phosphatases" evidence="2">
    <location>
        <begin position="170"/>
        <end position="228"/>
    </location>
</feature>
<protein>
    <recommendedName>
        <fullName evidence="2">Tyrosine specific protein phosphatases domain-containing protein</fullName>
    </recommendedName>
</protein>
<evidence type="ECO:0000256" key="1">
    <source>
        <dbReference type="SAM" id="MobiDB-lite"/>
    </source>
</evidence>
<feature type="compositionally biased region" description="Polar residues" evidence="1">
    <location>
        <begin position="55"/>
        <end position="67"/>
    </location>
</feature>
<feature type="region of interest" description="Disordered" evidence="1">
    <location>
        <begin position="38"/>
        <end position="73"/>
    </location>
</feature>
<dbReference type="InterPro" id="IPR050561">
    <property type="entry name" value="PTP"/>
</dbReference>
<reference evidence="4" key="2">
    <citation type="submission" date="2015-01" db="EMBL/GenBank/DDBJ databases">
        <title>Evolutionary Origins and Diversification of the Mycorrhizal Mutualists.</title>
        <authorList>
            <consortium name="DOE Joint Genome Institute"/>
            <consortium name="Mycorrhizal Genomics Consortium"/>
            <person name="Kohler A."/>
            <person name="Kuo A."/>
            <person name="Nagy L.G."/>
            <person name="Floudas D."/>
            <person name="Copeland A."/>
            <person name="Barry K.W."/>
            <person name="Cichocki N."/>
            <person name="Veneault-Fourrey C."/>
            <person name="LaButti K."/>
            <person name="Lindquist E.A."/>
            <person name="Lipzen A."/>
            <person name="Lundell T."/>
            <person name="Morin E."/>
            <person name="Murat C."/>
            <person name="Riley R."/>
            <person name="Ohm R."/>
            <person name="Sun H."/>
            <person name="Tunlid A."/>
            <person name="Henrissat B."/>
            <person name="Grigoriev I.V."/>
            <person name="Hibbett D.S."/>
            <person name="Martin F."/>
        </authorList>
    </citation>
    <scope>NUCLEOTIDE SEQUENCE [LARGE SCALE GENOMIC DNA]</scope>
    <source>
        <strain evidence="4">UH-Slu-Lm8-n1</strain>
    </source>
</reference>
<dbReference type="InParanoid" id="A0A0D0AHH0"/>
<evidence type="ECO:0000259" key="2">
    <source>
        <dbReference type="PROSITE" id="PS50056"/>
    </source>
</evidence>
<dbReference type="OrthoDB" id="2017893at2759"/>
<dbReference type="InterPro" id="IPR016130">
    <property type="entry name" value="Tyr_Pase_AS"/>
</dbReference>
<dbReference type="Proteomes" id="UP000054485">
    <property type="component" value="Unassembled WGS sequence"/>
</dbReference>
<evidence type="ECO:0000313" key="3">
    <source>
        <dbReference type="EMBL" id="KIK41296.1"/>
    </source>
</evidence>